<name>A0A1F6DMR2_9BACT</name>
<dbReference type="EMBL" id="MFLI01000006">
    <property type="protein sequence ID" value="OGG62560.1"/>
    <property type="molecule type" value="Genomic_DNA"/>
</dbReference>
<feature type="transmembrane region" description="Helical" evidence="1">
    <location>
        <begin position="33"/>
        <end position="54"/>
    </location>
</feature>
<evidence type="ECO:0000313" key="2">
    <source>
        <dbReference type="EMBL" id="OGG62560.1"/>
    </source>
</evidence>
<feature type="transmembrane region" description="Helical" evidence="1">
    <location>
        <begin position="88"/>
        <end position="108"/>
    </location>
</feature>
<dbReference type="STRING" id="1798495.A3C19_01085"/>
<reference evidence="2 3" key="1">
    <citation type="journal article" date="2016" name="Nat. Commun.">
        <title>Thousands of microbial genomes shed light on interconnected biogeochemical processes in an aquifer system.</title>
        <authorList>
            <person name="Anantharaman K."/>
            <person name="Brown C.T."/>
            <person name="Hug L.A."/>
            <person name="Sharon I."/>
            <person name="Castelle C.J."/>
            <person name="Probst A.J."/>
            <person name="Thomas B.C."/>
            <person name="Singh A."/>
            <person name="Wilkins M.J."/>
            <person name="Karaoz U."/>
            <person name="Brodie E.L."/>
            <person name="Williams K.H."/>
            <person name="Hubbard S.S."/>
            <person name="Banfield J.F."/>
        </authorList>
    </citation>
    <scope>NUCLEOTIDE SEQUENCE [LARGE SCALE GENOMIC DNA]</scope>
</reference>
<dbReference type="Gene3D" id="1.20.1280.290">
    <property type="match status" value="1"/>
</dbReference>
<comment type="caution">
    <text evidence="2">The sequence shown here is derived from an EMBL/GenBank/DDBJ whole genome shotgun (WGS) entry which is preliminary data.</text>
</comment>
<proteinExistence type="predicted"/>
<evidence type="ECO:0000256" key="1">
    <source>
        <dbReference type="SAM" id="Phobius"/>
    </source>
</evidence>
<feature type="transmembrane region" description="Helical" evidence="1">
    <location>
        <begin position="60"/>
        <end position="81"/>
    </location>
</feature>
<evidence type="ECO:0008006" key="4">
    <source>
        <dbReference type="Google" id="ProtNLM"/>
    </source>
</evidence>
<dbReference type="Pfam" id="PF03083">
    <property type="entry name" value="MtN3_slv"/>
    <property type="match status" value="1"/>
</dbReference>
<accession>A0A1F6DMR2</accession>
<evidence type="ECO:0000313" key="3">
    <source>
        <dbReference type="Proteomes" id="UP000178532"/>
    </source>
</evidence>
<protein>
    <recommendedName>
        <fullName evidence="4">MtN3 and saliva related transmembrane protein</fullName>
    </recommendedName>
</protein>
<sequence length="109" mass="12102">MLGFHHLRSRALATEGLEPFPARSSWKRFLDHLMYGVGVLAPLALLPQVVQIYTTKSASGISFATWVLLAFFNILWVLYGIAHKDKPIIIAHVLFAILNTLVAVGALLY</sequence>
<dbReference type="AlphaFoldDB" id="A0A1F6DMR2"/>
<gene>
    <name evidence="2" type="ORF">A3C19_01085</name>
</gene>
<keyword evidence="1" id="KW-0812">Transmembrane</keyword>
<dbReference type="GO" id="GO:0016020">
    <property type="term" value="C:membrane"/>
    <property type="evidence" value="ECO:0007669"/>
    <property type="project" value="InterPro"/>
</dbReference>
<dbReference type="Proteomes" id="UP000178532">
    <property type="component" value="Unassembled WGS sequence"/>
</dbReference>
<organism evidence="2 3">
    <name type="scientific">Candidatus Kaiserbacteria bacterium RIFCSPHIGHO2_02_FULL_54_22</name>
    <dbReference type="NCBI Taxonomy" id="1798495"/>
    <lineage>
        <taxon>Bacteria</taxon>
        <taxon>Candidatus Kaiseribacteriota</taxon>
    </lineage>
</organism>
<keyword evidence="1" id="KW-0472">Membrane</keyword>
<keyword evidence="1" id="KW-1133">Transmembrane helix</keyword>
<dbReference type="InterPro" id="IPR004316">
    <property type="entry name" value="SWEET_rpt"/>
</dbReference>